<dbReference type="EMBL" id="BGZL01000002">
    <property type="protein sequence ID" value="GBP99288.1"/>
    <property type="molecule type" value="Genomic_DNA"/>
</dbReference>
<keyword evidence="1" id="KW-0812">Transmembrane</keyword>
<accession>A0A388SRV0</accession>
<evidence type="ECO:0000256" key="1">
    <source>
        <dbReference type="SAM" id="Phobius"/>
    </source>
</evidence>
<reference evidence="3 4" key="1">
    <citation type="submission" date="2018-07" db="EMBL/GenBank/DDBJ databases">
        <title>Whole Genome Shotgun Sequence of Streptomyces spongiicola strain 531S.</title>
        <authorList>
            <person name="Dohra H."/>
            <person name="Kodani S."/>
        </authorList>
    </citation>
    <scope>NUCLEOTIDE SEQUENCE [LARGE SCALE GENOMIC DNA]</scope>
    <source>
        <strain evidence="3 4">531S</strain>
    </source>
</reference>
<feature type="transmembrane region" description="Helical" evidence="1">
    <location>
        <begin position="21"/>
        <end position="45"/>
    </location>
</feature>
<dbReference type="Proteomes" id="UP000265354">
    <property type="component" value="Unassembled WGS sequence"/>
</dbReference>
<dbReference type="Gene3D" id="1.20.144.10">
    <property type="entry name" value="Phosphatidic acid phosphatase type 2/haloperoxidase"/>
    <property type="match status" value="2"/>
</dbReference>
<protein>
    <submittedName>
        <fullName evidence="3">Phosphatase PAP2 family protein</fullName>
    </submittedName>
</protein>
<dbReference type="Pfam" id="PF01569">
    <property type="entry name" value="PAP2"/>
    <property type="match status" value="1"/>
</dbReference>
<feature type="transmembrane region" description="Helical" evidence="1">
    <location>
        <begin position="143"/>
        <end position="166"/>
    </location>
</feature>
<dbReference type="RefSeq" id="WP_116426826.1">
    <property type="nucleotide sequence ID" value="NZ_BGZL01000002.1"/>
</dbReference>
<keyword evidence="1" id="KW-0472">Membrane</keyword>
<evidence type="ECO:0000259" key="2">
    <source>
        <dbReference type="SMART" id="SM00014"/>
    </source>
</evidence>
<feature type="transmembrane region" description="Helical" evidence="1">
    <location>
        <begin position="178"/>
        <end position="198"/>
    </location>
</feature>
<gene>
    <name evidence="3" type="ORF">SSP531S_06830</name>
</gene>
<dbReference type="InterPro" id="IPR000326">
    <property type="entry name" value="PAP2/HPO"/>
</dbReference>
<dbReference type="PANTHER" id="PTHR14969:SF13">
    <property type="entry name" value="AT30094P"/>
    <property type="match status" value="1"/>
</dbReference>
<sequence length="240" mass="25439">MRPPTPTRIPHRLSPESRIPVPWARAASLTALCAVLLLVAVSVGWAPLLSVDRSIATALHGSARADPGFTQVNRVLSDWVWDPWTMRALVVSAVVVLLRRGESLAALWVAAASLLGSAVQQALKALVGRPRPVWADPVDSAHYAAFPSGHAMTAAVTCGLLLWLLARAGTGTGPRRTAALLAVVSVLGVGFTRLYLGLHWFSDVLAGWLLGACLVAVAAGSYERLAAHRGPWHPEGNVRP</sequence>
<dbReference type="PANTHER" id="PTHR14969">
    <property type="entry name" value="SPHINGOSINE-1-PHOSPHATE PHOSPHOHYDROLASE"/>
    <property type="match status" value="1"/>
</dbReference>
<dbReference type="SMART" id="SM00014">
    <property type="entry name" value="acidPPc"/>
    <property type="match status" value="1"/>
</dbReference>
<feature type="domain" description="Phosphatidic acid phosphatase type 2/haloperoxidase" evidence="2">
    <location>
        <begin position="105"/>
        <end position="219"/>
    </location>
</feature>
<name>A0A388SRV0_9ACTN</name>
<feature type="transmembrane region" description="Helical" evidence="1">
    <location>
        <begin position="105"/>
        <end position="123"/>
    </location>
</feature>
<dbReference type="InterPro" id="IPR036938">
    <property type="entry name" value="PAP2/HPO_sf"/>
</dbReference>
<dbReference type="CDD" id="cd03392">
    <property type="entry name" value="PAP2_like_2"/>
    <property type="match status" value="1"/>
</dbReference>
<keyword evidence="1" id="KW-1133">Transmembrane helix</keyword>
<feature type="transmembrane region" description="Helical" evidence="1">
    <location>
        <begin position="204"/>
        <end position="222"/>
    </location>
</feature>
<dbReference type="AlphaFoldDB" id="A0A388SRV0"/>
<evidence type="ECO:0000313" key="4">
    <source>
        <dbReference type="Proteomes" id="UP000265354"/>
    </source>
</evidence>
<dbReference type="SUPFAM" id="SSF48317">
    <property type="entry name" value="Acid phosphatase/Vanadium-dependent haloperoxidase"/>
    <property type="match status" value="1"/>
</dbReference>
<comment type="caution">
    <text evidence="3">The sequence shown here is derived from an EMBL/GenBank/DDBJ whole genome shotgun (WGS) entry which is preliminary data.</text>
</comment>
<proteinExistence type="predicted"/>
<evidence type="ECO:0000313" key="3">
    <source>
        <dbReference type="EMBL" id="GBP99288.1"/>
    </source>
</evidence>
<organism evidence="3 4">
    <name type="scientific">Streptomyces spongiicola</name>
    <dbReference type="NCBI Taxonomy" id="1690221"/>
    <lineage>
        <taxon>Bacteria</taxon>
        <taxon>Bacillati</taxon>
        <taxon>Actinomycetota</taxon>
        <taxon>Actinomycetes</taxon>
        <taxon>Kitasatosporales</taxon>
        <taxon>Streptomycetaceae</taxon>
        <taxon>Streptomyces</taxon>
    </lineage>
</organism>